<dbReference type="InterPro" id="IPR036388">
    <property type="entry name" value="WH-like_DNA-bd_sf"/>
</dbReference>
<sequence>MGDRNQDSIVSAFTEEQVERLTGISKRQLRYWDRIDFFTPSIGYEDRRQPYSRLYSFRDLVCLKVLDRLRNEASVSLTHLRKVKKKLAHLGDDLWSKTTLYVLNKKVVVDNPENETKEEVVSGQGVFQIPLKVVTGNLMEAVENSRKRDETQLGSIDKVKILSKKQNVISGTRIPVRSIKAFADAGYSIEEIIQEYPSLTAQDIQAAIEYEEVA</sequence>
<dbReference type="InterPro" id="IPR009057">
    <property type="entry name" value="Homeodomain-like_sf"/>
</dbReference>
<protein>
    <submittedName>
        <fullName evidence="2">MerR HTH family regulatory protein</fullName>
    </submittedName>
</protein>
<dbReference type="Gene3D" id="1.10.1660.10">
    <property type="match status" value="1"/>
</dbReference>
<dbReference type="InterPro" id="IPR000551">
    <property type="entry name" value="MerR-type_HTH_dom"/>
</dbReference>
<name>A0ABY1P431_9HYPH</name>
<gene>
    <name evidence="2" type="ORF">SAMN06265374_2273</name>
</gene>
<dbReference type="Pfam" id="PF13411">
    <property type="entry name" value="MerR_1"/>
    <property type="match status" value="1"/>
</dbReference>
<comment type="caution">
    <text evidence="2">The sequence shown here is derived from an EMBL/GenBank/DDBJ whole genome shotgun (WGS) entry which is preliminary data.</text>
</comment>
<dbReference type="PANTHER" id="PTHR34849:SF3">
    <property type="entry name" value="SSR2962 PROTEIN"/>
    <property type="match status" value="1"/>
</dbReference>
<proteinExistence type="predicted"/>
<evidence type="ECO:0000259" key="1">
    <source>
        <dbReference type="SMART" id="SM00422"/>
    </source>
</evidence>
<reference evidence="2 3" key="1">
    <citation type="submission" date="2017-05" db="EMBL/GenBank/DDBJ databases">
        <authorList>
            <person name="Varghese N."/>
            <person name="Submissions S."/>
        </authorList>
    </citation>
    <scope>NUCLEOTIDE SEQUENCE [LARGE SCALE GENOMIC DNA]</scope>
    <source>
        <strain evidence="2 3">DSM 15949</strain>
    </source>
</reference>
<dbReference type="EMBL" id="FXTT01000003">
    <property type="protein sequence ID" value="SMP23555.1"/>
    <property type="molecule type" value="Genomic_DNA"/>
</dbReference>
<keyword evidence="3" id="KW-1185">Reference proteome</keyword>
<evidence type="ECO:0000313" key="3">
    <source>
        <dbReference type="Proteomes" id="UP001157914"/>
    </source>
</evidence>
<dbReference type="Pfam" id="PF04255">
    <property type="entry name" value="DUF433"/>
    <property type="match status" value="1"/>
</dbReference>
<feature type="domain" description="HTH merR-type" evidence="1">
    <location>
        <begin position="13"/>
        <end position="87"/>
    </location>
</feature>
<dbReference type="InterPro" id="IPR007367">
    <property type="entry name" value="DUF433"/>
</dbReference>
<dbReference type="PANTHER" id="PTHR34849">
    <property type="entry name" value="SSL5025 PROTEIN"/>
    <property type="match status" value="1"/>
</dbReference>
<organism evidence="2 3">
    <name type="scientific">Roseibium denhamense</name>
    <dbReference type="NCBI Taxonomy" id="76305"/>
    <lineage>
        <taxon>Bacteria</taxon>
        <taxon>Pseudomonadati</taxon>
        <taxon>Pseudomonadota</taxon>
        <taxon>Alphaproteobacteria</taxon>
        <taxon>Hyphomicrobiales</taxon>
        <taxon>Stappiaceae</taxon>
        <taxon>Roseibium</taxon>
    </lineage>
</organism>
<dbReference type="Gene3D" id="1.10.10.10">
    <property type="entry name" value="Winged helix-like DNA-binding domain superfamily/Winged helix DNA-binding domain"/>
    <property type="match status" value="1"/>
</dbReference>
<dbReference type="Proteomes" id="UP001157914">
    <property type="component" value="Unassembled WGS sequence"/>
</dbReference>
<dbReference type="SUPFAM" id="SSF46689">
    <property type="entry name" value="Homeodomain-like"/>
    <property type="match status" value="1"/>
</dbReference>
<accession>A0ABY1P431</accession>
<dbReference type="SMART" id="SM00422">
    <property type="entry name" value="HTH_MERR"/>
    <property type="match status" value="1"/>
</dbReference>
<dbReference type="InterPro" id="IPR009061">
    <property type="entry name" value="DNA-bd_dom_put_sf"/>
</dbReference>
<dbReference type="SUPFAM" id="SSF46955">
    <property type="entry name" value="Putative DNA-binding domain"/>
    <property type="match status" value="1"/>
</dbReference>
<evidence type="ECO:0000313" key="2">
    <source>
        <dbReference type="EMBL" id="SMP23555.1"/>
    </source>
</evidence>